<proteinExistence type="predicted"/>
<evidence type="ECO:0000313" key="1">
    <source>
        <dbReference type="EMBL" id="CAG8536797.1"/>
    </source>
</evidence>
<keyword evidence="2" id="KW-1185">Reference proteome</keyword>
<comment type="caution">
    <text evidence="1">The sequence shown here is derived from an EMBL/GenBank/DDBJ whole genome shotgun (WGS) entry which is preliminary data.</text>
</comment>
<protein>
    <submittedName>
        <fullName evidence="1">2540_t:CDS:1</fullName>
    </submittedName>
</protein>
<organism evidence="1 2">
    <name type="scientific">Scutellospora calospora</name>
    <dbReference type="NCBI Taxonomy" id="85575"/>
    <lineage>
        <taxon>Eukaryota</taxon>
        <taxon>Fungi</taxon>
        <taxon>Fungi incertae sedis</taxon>
        <taxon>Mucoromycota</taxon>
        <taxon>Glomeromycotina</taxon>
        <taxon>Glomeromycetes</taxon>
        <taxon>Diversisporales</taxon>
        <taxon>Gigasporaceae</taxon>
        <taxon>Scutellospora</taxon>
    </lineage>
</organism>
<dbReference type="EMBL" id="CAJVPM010006598">
    <property type="protein sequence ID" value="CAG8536797.1"/>
    <property type="molecule type" value="Genomic_DNA"/>
</dbReference>
<evidence type="ECO:0000313" key="2">
    <source>
        <dbReference type="Proteomes" id="UP000789860"/>
    </source>
</evidence>
<reference evidence="1" key="1">
    <citation type="submission" date="2021-06" db="EMBL/GenBank/DDBJ databases">
        <authorList>
            <person name="Kallberg Y."/>
            <person name="Tangrot J."/>
            <person name="Rosling A."/>
        </authorList>
    </citation>
    <scope>NUCLEOTIDE SEQUENCE</scope>
    <source>
        <strain evidence="1">AU212A</strain>
    </source>
</reference>
<accession>A0ACA9LKT6</accession>
<sequence>MDSKSSRGRKSSNDDNRIDKKKRINRNNQRNYKERQKQLLINLNSNIQELEQLSNKLKQENNLLKRENDSHLKDNEMCKQENNSLLEYNKMIRKENDLLKSENESLKKNSIESDKKSKFVILIVLSKLVI</sequence>
<name>A0ACA9LKT6_9GLOM</name>
<gene>
    <name evidence="1" type="ORF">SCALOS_LOCUS4678</name>
</gene>
<dbReference type="Proteomes" id="UP000789860">
    <property type="component" value="Unassembled WGS sequence"/>
</dbReference>